<protein>
    <submittedName>
        <fullName evidence="3">DUF1298 domain-containing protein</fullName>
    </submittedName>
</protein>
<dbReference type="Proteomes" id="UP000604475">
    <property type="component" value="Unassembled WGS sequence"/>
</dbReference>
<evidence type="ECO:0000259" key="1">
    <source>
        <dbReference type="Pfam" id="PF03007"/>
    </source>
</evidence>
<dbReference type="InterPro" id="IPR004255">
    <property type="entry name" value="O-acyltransferase_WSD1_N"/>
</dbReference>
<organism evidence="3 4">
    <name type="scientific">Frankia nepalensis</name>
    <dbReference type="NCBI Taxonomy" id="1836974"/>
    <lineage>
        <taxon>Bacteria</taxon>
        <taxon>Bacillati</taxon>
        <taxon>Actinomycetota</taxon>
        <taxon>Actinomycetes</taxon>
        <taxon>Frankiales</taxon>
        <taxon>Frankiaceae</taxon>
        <taxon>Frankia</taxon>
    </lineage>
</organism>
<name>A0A937UUR7_9ACTN</name>
<dbReference type="InterPro" id="IPR009721">
    <property type="entry name" value="O-acyltransferase_WSD1_C"/>
</dbReference>
<dbReference type="SUPFAM" id="SSF52777">
    <property type="entry name" value="CoA-dependent acyltransferases"/>
    <property type="match status" value="1"/>
</dbReference>
<evidence type="ECO:0000313" key="3">
    <source>
        <dbReference type="EMBL" id="MBL7632535.1"/>
    </source>
</evidence>
<dbReference type="EMBL" id="JAEACQ010000340">
    <property type="protein sequence ID" value="MBL7632535.1"/>
    <property type="molecule type" value="Genomic_DNA"/>
</dbReference>
<evidence type="ECO:0000259" key="2">
    <source>
        <dbReference type="Pfam" id="PF06974"/>
    </source>
</evidence>
<feature type="domain" description="O-acyltransferase WSD1 C-terminal" evidence="2">
    <location>
        <begin position="277"/>
        <end position="400"/>
    </location>
</feature>
<dbReference type="InterPro" id="IPR023213">
    <property type="entry name" value="CAT-like_dom_sf"/>
</dbReference>
<reference evidence="3" key="1">
    <citation type="submission" date="2020-12" db="EMBL/GenBank/DDBJ databases">
        <title>Genomic characterization of non-nitrogen-fixing Frankia strains.</title>
        <authorList>
            <person name="Carlos-Shanley C."/>
            <person name="Guerra T."/>
            <person name="Hahn D."/>
        </authorList>
    </citation>
    <scope>NUCLEOTIDE SEQUENCE</scope>
    <source>
        <strain evidence="3">CN6</strain>
    </source>
</reference>
<gene>
    <name evidence="3" type="ORF">I7412_36360</name>
</gene>
<dbReference type="Pfam" id="PF03007">
    <property type="entry name" value="WS_DGAT_cat"/>
    <property type="match status" value="1"/>
</dbReference>
<dbReference type="GO" id="GO:0004144">
    <property type="term" value="F:diacylglycerol O-acyltransferase activity"/>
    <property type="evidence" value="ECO:0007669"/>
    <property type="project" value="InterPro"/>
</dbReference>
<proteinExistence type="predicted"/>
<feature type="domain" description="O-acyltransferase WSD1-like N-terminal" evidence="1">
    <location>
        <begin position="41"/>
        <end position="183"/>
    </location>
</feature>
<accession>A0A937UUR7</accession>
<dbReference type="GO" id="GO:0045017">
    <property type="term" value="P:glycerolipid biosynthetic process"/>
    <property type="evidence" value="ECO:0007669"/>
    <property type="project" value="InterPro"/>
</dbReference>
<dbReference type="AlphaFoldDB" id="A0A937UUR7"/>
<keyword evidence="4" id="KW-1185">Reference proteome</keyword>
<sequence length="448" mass="47669">MFPEVGEAGNRPLSRMDAALLGYQRKNPAAPVTVAYLLRAEGRCDLAAARTAVAERARRFPALTHRVRHSAGSAAWPVWTADPRLDAAARVREHRVHGGAEGRRAFVERWCRAVLPPDAPPWEICLLRGGDPESTWVLFRASHVWLDGTALHLALTMLFGDGDATAGAPPRWSRAGRVSPRAKAAAFGRLLGWMPPTGGLDALARPSSGRGRTCWATTDVERLRALGRAYGGTVNDVFLVALSGALDGWSRPSAGRRPVRALMPVGVRRPDERAALGNFVVGARVELPLGVASPWRRFEAVRRQTSRYRGDADVAAGERWWFEKIPTRLGPASVASGMDPGRVTVTTSNLGTLPGPLALAGHPFTEALPVPVLLPGQRLFVILGGLSPTASLGVTADANVPGAAALPRRWLAELAALEHAAGLPTIPEQTAARVYEAADLAAGPASLS</sequence>
<evidence type="ECO:0000313" key="4">
    <source>
        <dbReference type="Proteomes" id="UP000604475"/>
    </source>
</evidence>
<comment type="caution">
    <text evidence="3">The sequence shown here is derived from an EMBL/GenBank/DDBJ whole genome shotgun (WGS) entry which is preliminary data.</text>
</comment>
<dbReference type="Pfam" id="PF06974">
    <property type="entry name" value="WS_DGAT_C"/>
    <property type="match status" value="1"/>
</dbReference>
<dbReference type="Gene3D" id="3.30.559.10">
    <property type="entry name" value="Chloramphenicol acetyltransferase-like domain"/>
    <property type="match status" value="1"/>
</dbReference>